<protein>
    <submittedName>
        <fullName evidence="2">Uncharacterized protein</fullName>
    </submittedName>
</protein>
<reference evidence="3" key="1">
    <citation type="journal article" date="2018" name="Nat. Microbiol.">
        <title>Leveraging single-cell genomics to expand the fungal tree of life.</title>
        <authorList>
            <person name="Ahrendt S.R."/>
            <person name="Quandt C.A."/>
            <person name="Ciobanu D."/>
            <person name="Clum A."/>
            <person name="Salamov A."/>
            <person name="Andreopoulos B."/>
            <person name="Cheng J.F."/>
            <person name="Woyke T."/>
            <person name="Pelin A."/>
            <person name="Henrissat B."/>
            <person name="Reynolds N.K."/>
            <person name="Benny G.L."/>
            <person name="Smith M.E."/>
            <person name="James T.Y."/>
            <person name="Grigoriev I.V."/>
        </authorList>
    </citation>
    <scope>NUCLEOTIDE SEQUENCE [LARGE SCALE GENOMIC DNA]</scope>
    <source>
        <strain evidence="3">CSF55</strain>
    </source>
</reference>
<feature type="transmembrane region" description="Helical" evidence="1">
    <location>
        <begin position="536"/>
        <end position="558"/>
    </location>
</feature>
<keyword evidence="1" id="KW-0812">Transmembrane</keyword>
<keyword evidence="1" id="KW-0472">Membrane</keyword>
<feature type="transmembrane region" description="Helical" evidence="1">
    <location>
        <begin position="589"/>
        <end position="613"/>
    </location>
</feature>
<dbReference type="EMBL" id="ML006148">
    <property type="protein sequence ID" value="RKP16911.1"/>
    <property type="molecule type" value="Genomic_DNA"/>
</dbReference>
<accession>A0A4P9YE41</accession>
<evidence type="ECO:0000313" key="3">
    <source>
        <dbReference type="Proteomes" id="UP000281549"/>
    </source>
</evidence>
<evidence type="ECO:0000313" key="2">
    <source>
        <dbReference type="EMBL" id="RKP16911.1"/>
    </source>
</evidence>
<keyword evidence="1" id="KW-1133">Transmembrane helix</keyword>
<evidence type="ECO:0000256" key="1">
    <source>
        <dbReference type="SAM" id="Phobius"/>
    </source>
</evidence>
<gene>
    <name evidence="2" type="ORF">ROZALSC1DRAFT_24751</name>
</gene>
<dbReference type="Proteomes" id="UP000281549">
    <property type="component" value="Unassembled WGS sequence"/>
</dbReference>
<name>A0A4P9YE41_ROZAC</name>
<dbReference type="AlphaFoldDB" id="A0A4P9YE41"/>
<feature type="transmembrane region" description="Helical" evidence="1">
    <location>
        <begin position="565"/>
        <end position="583"/>
    </location>
</feature>
<proteinExistence type="predicted"/>
<organism evidence="2 3">
    <name type="scientific">Rozella allomycis (strain CSF55)</name>
    <dbReference type="NCBI Taxonomy" id="988480"/>
    <lineage>
        <taxon>Eukaryota</taxon>
        <taxon>Fungi</taxon>
        <taxon>Fungi incertae sedis</taxon>
        <taxon>Cryptomycota</taxon>
        <taxon>Cryptomycota incertae sedis</taxon>
        <taxon>Rozella</taxon>
    </lineage>
</organism>
<sequence>MTFMCQVKHFCQYKVMKVITDYSMIISTLLCFVGLLLTGEVKGQEPSLNSINYEINFEPISQIKSIAKAVLNMTFEQQSDYLTAHANNTLAKMHIHVDSYLKFEKESADSGISDFQERILIFLEENVDWIKKRLEAKAELRKAVMSFVERFKMKQISLFDAYYFIESADFIFMHVPIYEVLADSYSFDKSLLKYNFERVNNIYARYFVRNFVKRKRPDFIIIEDLIDPFDSLMVSFPNIARHELYFMDEIAKDRIVDELVRVALPVAYYYERAQDMNSRNTIIDNLQKEFYSKLKNSLQGMDNSISFYFSKLLVVRFLSLVHDDIDGGSETVETNAREENGIIGAFPVTVDRSQIIKKYKLDVNQKVLVESFEDIKDKMMNFRPNDRGNIIYHYRLINFLKDKDLGDDYFTKRMKLIEILHFTFDLPEKKKISYAHACEKVNEKFRQAMKTEDSMDYSKLFIYLFYVMLGDTENDLQLNLSNLEDDEESFINTMEKVTKMDEFSLFKRTNAIASYDYTIVNEIRYLASVNPFLSRLLITFLIFMLANPIFHQIIAYILSIPSMSINALALLIIWVVYGFLFLATSTASLIFRVTLTILSSKLCIFSLILYFIYRKNTNSWIRSLVS</sequence>